<feature type="transmembrane region" description="Helical" evidence="2">
    <location>
        <begin position="113"/>
        <end position="134"/>
    </location>
</feature>
<comment type="similarity">
    <text evidence="1">Belongs to the peptidase A24 family.</text>
</comment>
<dbReference type="AlphaFoldDB" id="A0A8J3CE72"/>
<feature type="transmembrane region" description="Helical" evidence="2">
    <location>
        <begin position="37"/>
        <end position="53"/>
    </location>
</feature>
<protein>
    <recommendedName>
        <fullName evidence="3">Prepilin type IV endopeptidase peptidase domain-containing protein</fullName>
    </recommendedName>
</protein>
<keyword evidence="2" id="KW-0472">Membrane</keyword>
<dbReference type="GO" id="GO:0004190">
    <property type="term" value="F:aspartic-type endopeptidase activity"/>
    <property type="evidence" value="ECO:0007669"/>
    <property type="project" value="InterPro"/>
</dbReference>
<dbReference type="PANTHER" id="PTHR30487">
    <property type="entry name" value="TYPE 4 PREPILIN-LIKE PROTEINS LEADER PEPTIDE-PROCESSING ENZYME"/>
    <property type="match status" value="1"/>
</dbReference>
<dbReference type="RefSeq" id="WP_189061786.1">
    <property type="nucleotide sequence ID" value="NZ_BMMK01000051.1"/>
</dbReference>
<keyword evidence="2" id="KW-0812">Transmembrane</keyword>
<feature type="transmembrane region" description="Helical" evidence="2">
    <location>
        <begin position="164"/>
        <end position="183"/>
    </location>
</feature>
<feature type="domain" description="Prepilin type IV endopeptidase peptidase" evidence="3">
    <location>
        <begin position="68"/>
        <end position="178"/>
    </location>
</feature>
<gene>
    <name evidence="4" type="ORF">GCM10012275_59900</name>
</gene>
<evidence type="ECO:0000313" key="5">
    <source>
        <dbReference type="Proteomes" id="UP000637578"/>
    </source>
</evidence>
<dbReference type="Pfam" id="PF01478">
    <property type="entry name" value="Peptidase_A24"/>
    <property type="match status" value="1"/>
</dbReference>
<dbReference type="GO" id="GO:0006465">
    <property type="term" value="P:signal peptide processing"/>
    <property type="evidence" value="ECO:0007669"/>
    <property type="project" value="TreeGrafter"/>
</dbReference>
<proteinExistence type="inferred from homology"/>
<name>A0A8J3CE72_9PSEU</name>
<evidence type="ECO:0000256" key="1">
    <source>
        <dbReference type="ARBA" id="ARBA00005801"/>
    </source>
</evidence>
<keyword evidence="5" id="KW-1185">Reference proteome</keyword>
<dbReference type="Proteomes" id="UP000637578">
    <property type="component" value="Unassembled WGS sequence"/>
</dbReference>
<accession>A0A8J3CE72</accession>
<evidence type="ECO:0000256" key="2">
    <source>
        <dbReference type="SAM" id="Phobius"/>
    </source>
</evidence>
<sequence length="209" mass="22357">MHPSVGIATWVIGGLLAEILLARAVRQREQDVQSWQLFLQIGITSFLLAVMVWKNSSVVSLLVPTGFLITAVPLALHDLRMGRLPNWLVALSYLLTASALLAATLWGRQPEHLGQSLIGSGLFLLFYAALYMFARGQLGGGDVKLAGVVGAVLGWQGWSSLPSGLLLIWLISAFTYLVATAAGRNKLVNAQPHGPSLVIGTFVAIMATL</sequence>
<reference evidence="4" key="2">
    <citation type="submission" date="2020-09" db="EMBL/GenBank/DDBJ databases">
        <authorList>
            <person name="Sun Q."/>
            <person name="Zhou Y."/>
        </authorList>
    </citation>
    <scope>NUCLEOTIDE SEQUENCE</scope>
    <source>
        <strain evidence="4">CGMCC 4.5737</strain>
    </source>
</reference>
<dbReference type="InterPro" id="IPR050882">
    <property type="entry name" value="Prepilin_peptidase/N-MTase"/>
</dbReference>
<keyword evidence="2" id="KW-1133">Transmembrane helix</keyword>
<feature type="transmembrane region" description="Helical" evidence="2">
    <location>
        <begin position="88"/>
        <end position="107"/>
    </location>
</feature>
<dbReference type="PANTHER" id="PTHR30487:SF0">
    <property type="entry name" value="PREPILIN LEADER PEPTIDASE_N-METHYLTRANSFERASE-RELATED"/>
    <property type="match status" value="1"/>
</dbReference>
<evidence type="ECO:0000259" key="3">
    <source>
        <dbReference type="Pfam" id="PF01478"/>
    </source>
</evidence>
<feature type="transmembrane region" description="Helical" evidence="2">
    <location>
        <begin position="6"/>
        <end position="25"/>
    </location>
</feature>
<dbReference type="Gene3D" id="1.20.120.1220">
    <property type="match status" value="1"/>
</dbReference>
<dbReference type="GO" id="GO:0005886">
    <property type="term" value="C:plasma membrane"/>
    <property type="evidence" value="ECO:0007669"/>
    <property type="project" value="TreeGrafter"/>
</dbReference>
<dbReference type="EMBL" id="BMMK01000051">
    <property type="protein sequence ID" value="GGM81266.1"/>
    <property type="molecule type" value="Genomic_DNA"/>
</dbReference>
<feature type="transmembrane region" description="Helical" evidence="2">
    <location>
        <begin position="59"/>
        <end position="76"/>
    </location>
</feature>
<dbReference type="InterPro" id="IPR000045">
    <property type="entry name" value="Prepilin_IV_endopep_pep"/>
</dbReference>
<evidence type="ECO:0000313" key="4">
    <source>
        <dbReference type="EMBL" id="GGM81266.1"/>
    </source>
</evidence>
<organism evidence="4 5">
    <name type="scientific">Longimycelium tulufanense</name>
    <dbReference type="NCBI Taxonomy" id="907463"/>
    <lineage>
        <taxon>Bacteria</taxon>
        <taxon>Bacillati</taxon>
        <taxon>Actinomycetota</taxon>
        <taxon>Actinomycetes</taxon>
        <taxon>Pseudonocardiales</taxon>
        <taxon>Pseudonocardiaceae</taxon>
        <taxon>Longimycelium</taxon>
    </lineage>
</organism>
<comment type="caution">
    <text evidence="4">The sequence shown here is derived from an EMBL/GenBank/DDBJ whole genome shotgun (WGS) entry which is preliminary data.</text>
</comment>
<reference evidence="4" key="1">
    <citation type="journal article" date="2014" name="Int. J. Syst. Evol. Microbiol.">
        <title>Complete genome sequence of Corynebacterium casei LMG S-19264T (=DSM 44701T), isolated from a smear-ripened cheese.</title>
        <authorList>
            <consortium name="US DOE Joint Genome Institute (JGI-PGF)"/>
            <person name="Walter F."/>
            <person name="Albersmeier A."/>
            <person name="Kalinowski J."/>
            <person name="Ruckert C."/>
        </authorList>
    </citation>
    <scope>NUCLEOTIDE SEQUENCE</scope>
    <source>
        <strain evidence="4">CGMCC 4.5737</strain>
    </source>
</reference>